<dbReference type="SMART" id="SM00388">
    <property type="entry name" value="HisKA"/>
    <property type="match status" value="1"/>
</dbReference>
<dbReference type="InterPro" id="IPR013767">
    <property type="entry name" value="PAS_fold"/>
</dbReference>
<dbReference type="Pfam" id="PF02518">
    <property type="entry name" value="HATPase_c"/>
    <property type="match status" value="1"/>
</dbReference>
<dbReference type="SUPFAM" id="SSF47384">
    <property type="entry name" value="Homodimeric domain of signal transducing histidine kinase"/>
    <property type="match status" value="1"/>
</dbReference>
<dbReference type="PROSITE" id="PS50109">
    <property type="entry name" value="HIS_KIN"/>
    <property type="match status" value="1"/>
</dbReference>
<dbReference type="InterPro" id="IPR036097">
    <property type="entry name" value="HisK_dim/P_sf"/>
</dbReference>
<evidence type="ECO:0000313" key="13">
    <source>
        <dbReference type="EMBL" id="OBS31469.1"/>
    </source>
</evidence>
<evidence type="ECO:0000313" key="14">
    <source>
        <dbReference type="EMBL" id="TSE34864.1"/>
    </source>
</evidence>
<dbReference type="Proteomes" id="UP000316388">
    <property type="component" value="Unassembled WGS sequence"/>
</dbReference>
<dbReference type="STRING" id="1101373.A9O67_00985"/>
<dbReference type="InterPro" id="IPR000700">
    <property type="entry name" value="PAS-assoc_C"/>
</dbReference>
<feature type="region of interest" description="Disordered" evidence="9">
    <location>
        <begin position="562"/>
        <end position="587"/>
    </location>
</feature>
<dbReference type="GO" id="GO:0030295">
    <property type="term" value="F:protein kinase activator activity"/>
    <property type="evidence" value="ECO:0007669"/>
    <property type="project" value="TreeGrafter"/>
</dbReference>
<dbReference type="PRINTS" id="PR00344">
    <property type="entry name" value="BCTRLSENSOR"/>
</dbReference>
<evidence type="ECO:0000259" key="12">
    <source>
        <dbReference type="PROSITE" id="PS50113"/>
    </source>
</evidence>
<dbReference type="AlphaFoldDB" id="A0A1A6DXH2"/>
<dbReference type="EMBL" id="VJOO01000034">
    <property type="protein sequence ID" value="TSE34864.1"/>
    <property type="molecule type" value="Genomic_DNA"/>
</dbReference>
<dbReference type="GO" id="GO:0007234">
    <property type="term" value="P:osmosensory signaling via phosphorelay pathway"/>
    <property type="evidence" value="ECO:0007669"/>
    <property type="project" value="TreeGrafter"/>
</dbReference>
<keyword evidence="5 14" id="KW-0808">Transferase</keyword>
<evidence type="ECO:0000256" key="7">
    <source>
        <dbReference type="ARBA" id="ARBA00023136"/>
    </source>
</evidence>
<feature type="domain" description="PAS" evidence="11">
    <location>
        <begin position="199"/>
        <end position="228"/>
    </location>
</feature>
<keyword evidence="8" id="KW-0175">Coiled coil</keyword>
<evidence type="ECO:0000256" key="3">
    <source>
        <dbReference type="ARBA" id="ARBA00012438"/>
    </source>
</evidence>
<evidence type="ECO:0000256" key="1">
    <source>
        <dbReference type="ARBA" id="ARBA00000085"/>
    </source>
</evidence>
<dbReference type="InterPro" id="IPR013656">
    <property type="entry name" value="PAS_4"/>
</dbReference>
<keyword evidence="4" id="KW-0597">Phosphoprotein</keyword>
<reference evidence="14 16" key="2">
    <citation type="submission" date="2019-07" db="EMBL/GenBank/DDBJ databases">
        <title>Tepidimonas fonticaldi AT-A2 draft genome.</title>
        <authorList>
            <person name="Da Costa M.S."/>
            <person name="Froufe H.J.C."/>
            <person name="Egas C."/>
            <person name="Albuquerque L."/>
        </authorList>
    </citation>
    <scope>NUCLEOTIDE SEQUENCE [LARGE SCALE GENOMIC DNA]</scope>
    <source>
        <strain evidence="14 16">AT-A2</strain>
    </source>
</reference>
<name>A0A1A6DXH2_9BURK</name>
<dbReference type="Proteomes" id="UP000091969">
    <property type="component" value="Unassembled WGS sequence"/>
</dbReference>
<accession>A0A1A6DXH2</accession>
<dbReference type="CDD" id="cd00082">
    <property type="entry name" value="HisKA"/>
    <property type="match status" value="1"/>
</dbReference>
<comment type="catalytic activity">
    <reaction evidence="1">
        <text>ATP + protein L-histidine = ADP + protein N-phospho-L-histidine.</text>
        <dbReference type="EC" id="2.7.13.3"/>
    </reaction>
</comment>
<dbReference type="Pfam" id="PF00512">
    <property type="entry name" value="HisKA"/>
    <property type="match status" value="1"/>
</dbReference>
<dbReference type="Gene3D" id="3.30.450.20">
    <property type="entry name" value="PAS domain"/>
    <property type="match status" value="2"/>
</dbReference>
<dbReference type="FunFam" id="3.30.565.10:FF:000006">
    <property type="entry name" value="Sensor histidine kinase WalK"/>
    <property type="match status" value="1"/>
</dbReference>
<dbReference type="NCBIfam" id="TIGR00229">
    <property type="entry name" value="sensory_box"/>
    <property type="match status" value="1"/>
</dbReference>
<evidence type="ECO:0000259" key="11">
    <source>
        <dbReference type="PROSITE" id="PS50112"/>
    </source>
</evidence>
<proteinExistence type="predicted"/>
<dbReference type="InterPro" id="IPR000014">
    <property type="entry name" value="PAS"/>
</dbReference>
<feature type="domain" description="PAC" evidence="12">
    <location>
        <begin position="257"/>
        <end position="310"/>
    </location>
</feature>
<dbReference type="GO" id="GO:0000155">
    <property type="term" value="F:phosphorelay sensor kinase activity"/>
    <property type="evidence" value="ECO:0007669"/>
    <property type="project" value="InterPro"/>
</dbReference>
<dbReference type="RefSeq" id="WP_068607243.1">
    <property type="nucleotide sequence ID" value="NZ_LZDH01000023.1"/>
</dbReference>
<dbReference type="InterPro" id="IPR050351">
    <property type="entry name" value="BphY/WalK/GraS-like"/>
</dbReference>
<dbReference type="SMART" id="SM00091">
    <property type="entry name" value="PAS"/>
    <property type="match status" value="2"/>
</dbReference>
<dbReference type="GO" id="GO:0000156">
    <property type="term" value="F:phosphorelay response regulator activity"/>
    <property type="evidence" value="ECO:0007669"/>
    <property type="project" value="TreeGrafter"/>
</dbReference>
<dbReference type="PANTHER" id="PTHR42878">
    <property type="entry name" value="TWO-COMPONENT HISTIDINE KINASE"/>
    <property type="match status" value="1"/>
</dbReference>
<feature type="coiled-coil region" evidence="8">
    <location>
        <begin position="294"/>
        <end position="332"/>
    </location>
</feature>
<reference evidence="13 15" key="1">
    <citation type="submission" date="2016-06" db="EMBL/GenBank/DDBJ databases">
        <title>Genome sequence of Tepidimonas fonticaldi PL17.</title>
        <authorList>
            <person name="Pinnaka A.K."/>
        </authorList>
    </citation>
    <scope>NUCLEOTIDE SEQUENCE [LARGE SCALE GENOMIC DNA]</scope>
    <source>
        <strain evidence="13 15">PL17</strain>
    </source>
</reference>
<protein>
    <recommendedName>
        <fullName evidence="3">histidine kinase</fullName>
        <ecNumber evidence="3">2.7.13.3</ecNumber>
    </recommendedName>
</protein>
<dbReference type="EC" id="2.7.13.3" evidence="3"/>
<dbReference type="PROSITE" id="PS50113">
    <property type="entry name" value="PAC"/>
    <property type="match status" value="1"/>
</dbReference>
<evidence type="ECO:0000256" key="2">
    <source>
        <dbReference type="ARBA" id="ARBA00004429"/>
    </source>
</evidence>
<evidence type="ECO:0000256" key="6">
    <source>
        <dbReference type="ARBA" id="ARBA00022777"/>
    </source>
</evidence>
<feature type="compositionally biased region" description="Low complexity" evidence="9">
    <location>
        <begin position="576"/>
        <end position="587"/>
    </location>
</feature>
<evidence type="ECO:0000256" key="8">
    <source>
        <dbReference type="SAM" id="Coils"/>
    </source>
</evidence>
<evidence type="ECO:0000256" key="4">
    <source>
        <dbReference type="ARBA" id="ARBA00022553"/>
    </source>
</evidence>
<gene>
    <name evidence="14" type="primary">cph1</name>
    <name evidence="13" type="ORF">A9O67_00985</name>
    <name evidence="14" type="ORF">Tfont_02480</name>
</gene>
<feature type="domain" description="Histidine kinase" evidence="10">
    <location>
        <begin position="339"/>
        <end position="563"/>
    </location>
</feature>
<dbReference type="Pfam" id="PF08448">
    <property type="entry name" value="PAS_4"/>
    <property type="match status" value="1"/>
</dbReference>
<evidence type="ECO:0000313" key="15">
    <source>
        <dbReference type="Proteomes" id="UP000091969"/>
    </source>
</evidence>
<dbReference type="InterPro" id="IPR003661">
    <property type="entry name" value="HisK_dim/P_dom"/>
</dbReference>
<keyword evidence="15" id="KW-1185">Reference proteome</keyword>
<dbReference type="GO" id="GO:0006355">
    <property type="term" value="P:regulation of DNA-templated transcription"/>
    <property type="evidence" value="ECO:0007669"/>
    <property type="project" value="InterPro"/>
</dbReference>
<keyword evidence="6" id="KW-0418">Kinase</keyword>
<comment type="caution">
    <text evidence="13">The sequence shown here is derived from an EMBL/GenBank/DDBJ whole genome shotgun (WGS) entry which is preliminary data.</text>
</comment>
<dbReference type="OrthoDB" id="8552871at2"/>
<dbReference type="InterPro" id="IPR036890">
    <property type="entry name" value="HATPase_C_sf"/>
</dbReference>
<evidence type="ECO:0000256" key="9">
    <source>
        <dbReference type="SAM" id="MobiDB-lite"/>
    </source>
</evidence>
<dbReference type="Gene3D" id="1.10.287.130">
    <property type="match status" value="1"/>
</dbReference>
<dbReference type="InterPro" id="IPR035965">
    <property type="entry name" value="PAS-like_dom_sf"/>
</dbReference>
<dbReference type="InterPro" id="IPR003594">
    <property type="entry name" value="HATPase_dom"/>
</dbReference>
<dbReference type="SMART" id="SM00387">
    <property type="entry name" value="HATPase_c"/>
    <property type="match status" value="1"/>
</dbReference>
<comment type="subcellular location">
    <subcellularLocation>
        <location evidence="2">Cell inner membrane</location>
        <topology evidence="2">Multi-pass membrane protein</topology>
    </subcellularLocation>
</comment>
<evidence type="ECO:0000313" key="16">
    <source>
        <dbReference type="Proteomes" id="UP000316388"/>
    </source>
</evidence>
<dbReference type="InterPro" id="IPR004358">
    <property type="entry name" value="Sig_transdc_His_kin-like_C"/>
</dbReference>
<dbReference type="EMBL" id="LZDH01000023">
    <property type="protein sequence ID" value="OBS31469.1"/>
    <property type="molecule type" value="Genomic_DNA"/>
</dbReference>
<evidence type="ECO:0000259" key="10">
    <source>
        <dbReference type="PROSITE" id="PS50109"/>
    </source>
</evidence>
<dbReference type="PANTHER" id="PTHR42878:SF15">
    <property type="entry name" value="BACTERIOPHYTOCHROME"/>
    <property type="match status" value="1"/>
</dbReference>
<organism evidence="13 15">
    <name type="scientific">Tepidimonas fonticaldi</name>
    <dbReference type="NCBI Taxonomy" id="1101373"/>
    <lineage>
        <taxon>Bacteria</taxon>
        <taxon>Pseudomonadati</taxon>
        <taxon>Pseudomonadota</taxon>
        <taxon>Betaproteobacteria</taxon>
        <taxon>Burkholderiales</taxon>
        <taxon>Tepidimonas</taxon>
    </lineage>
</organism>
<keyword evidence="7" id="KW-0472">Membrane</keyword>
<dbReference type="SUPFAM" id="SSF55785">
    <property type="entry name" value="PYP-like sensor domain (PAS domain)"/>
    <property type="match status" value="2"/>
</dbReference>
<evidence type="ECO:0000256" key="5">
    <source>
        <dbReference type="ARBA" id="ARBA00022679"/>
    </source>
</evidence>
<dbReference type="PROSITE" id="PS50112">
    <property type="entry name" value="PAS"/>
    <property type="match status" value="1"/>
</dbReference>
<dbReference type="Gene3D" id="3.30.565.10">
    <property type="entry name" value="Histidine kinase-like ATPase, C-terminal domain"/>
    <property type="match status" value="1"/>
</dbReference>
<dbReference type="SUPFAM" id="SSF55874">
    <property type="entry name" value="ATPase domain of HSP90 chaperone/DNA topoisomerase II/histidine kinase"/>
    <property type="match status" value="1"/>
</dbReference>
<dbReference type="GO" id="GO:0005886">
    <property type="term" value="C:plasma membrane"/>
    <property type="evidence" value="ECO:0007669"/>
    <property type="project" value="UniProtKB-SubCell"/>
</dbReference>
<dbReference type="InterPro" id="IPR005467">
    <property type="entry name" value="His_kinase_dom"/>
</dbReference>
<sequence>MQPLPRDPWPTHLPPSFFTALAAGSASDADAHDEAGTPPPSDALLRLLHALPDGVLSLDADLRCRHANPAAQPLLRPHLTWDQIDGLSWHEAVDDDWIDTLLPWMAPALRGEGGRIAVQRDREGSTTHWELTLLPDHGDAGVVGVFVLLRDETALQRRQAALQDQQHDLQQRLQRQDAHLALQQARWQALSDGLRDAAIFFLDAHGAIQDWPASAERLLGYAAEDVIGTHGPDTPQRPHPLPADAAQALERASLLGQSESTGWQRRADGSRLWAHMVYTTLTGLDGEALGTACLVRDMTEIHRLEELLRDLNQALERKVEERTRQLQAANQDLEAFSYSVSHDLRAPLRHITAYVQLLREDLGQPLTPDVAEDLHTIEDAAAHMGRLIEGLLAFARLGRAEVQRQPVDMLDLLRSSLNRVQHDPALRRAEGECELHLPDALPTVEGDPLLLSQVWDNLLGNAFKYSRPRRPAIIAIGAERRPGPDGAPEAVFWVRDNGVGFDAARAERLFGVFQRLHRAQDFEGTGIGLALCRRIVERHGGRIWADGRAGEGATFAFALPLQRPAAAPDHGPGDSPDAPATDTPPAA</sequence>
<dbReference type="Pfam" id="PF00989">
    <property type="entry name" value="PAS"/>
    <property type="match status" value="1"/>
</dbReference>
<dbReference type="CDD" id="cd00130">
    <property type="entry name" value="PAS"/>
    <property type="match status" value="2"/>
</dbReference>